<dbReference type="InterPro" id="IPR045155">
    <property type="entry name" value="Beta-lactam_cat"/>
</dbReference>
<dbReference type="EMBL" id="MRCG01000001">
    <property type="protein sequence ID" value="OKH50712.1"/>
    <property type="molecule type" value="Genomic_DNA"/>
</dbReference>
<reference evidence="2 3" key="1">
    <citation type="submission" date="2016-11" db="EMBL/GenBank/DDBJ databases">
        <title>Draft Genome Sequences of Nine Cyanobacterial Strains from Diverse Habitats.</title>
        <authorList>
            <person name="Zhu T."/>
            <person name="Hou S."/>
            <person name="Lu X."/>
            <person name="Hess W.R."/>
        </authorList>
    </citation>
    <scope>NUCLEOTIDE SEQUENCE [LARGE SCALE GENOMIC DNA]</scope>
    <source>
        <strain evidence="2 3">NIES-30</strain>
    </source>
</reference>
<keyword evidence="2" id="KW-0378">Hydrolase</keyword>
<gene>
    <name evidence="2" type="ORF">NIES30_01045</name>
</gene>
<dbReference type="Pfam" id="PF13354">
    <property type="entry name" value="Beta-lactamase2"/>
    <property type="match status" value="1"/>
</dbReference>
<accession>A0A1U7JAH8</accession>
<sequence length="312" mass="34557">MTTFFAPNPDLQTSLEGVLEQVRAEFALTPTQIAVTWVVYDRPYLVNTGGALSADDFWQRRPRGASYRGVELVYPASVVKLFYLVAAHEWVEQGMIPTTTELDRALKDMIVDSSNDATSLVVDLLSGTTSGPELPPGPFETWCYQRNIINRFFQSLPWPELVGVNLNQKPWGDGPYGRERTFVGEHYENRNRLTTDATARLMHSIAGGVAVSAARSQTMLSLMARHQPTTLPEPGEEDQFTGFLGEGLPQGTRLYSKAGYTSKVRHDAAYFELPSGEPGLLVAFIESSGHSKNRQILPRLASLIVQHMVVSP</sequence>
<dbReference type="STRING" id="549789.NIES30_01045"/>
<dbReference type="OrthoDB" id="7510992at2"/>
<dbReference type="InterPro" id="IPR000871">
    <property type="entry name" value="Beta-lactam_class-A"/>
</dbReference>
<evidence type="ECO:0000313" key="2">
    <source>
        <dbReference type="EMBL" id="OKH50712.1"/>
    </source>
</evidence>
<dbReference type="AlphaFoldDB" id="A0A1U7JAH8"/>
<dbReference type="Gene3D" id="3.40.710.10">
    <property type="entry name" value="DD-peptidase/beta-lactamase superfamily"/>
    <property type="match status" value="1"/>
</dbReference>
<dbReference type="PANTHER" id="PTHR35333">
    <property type="entry name" value="BETA-LACTAMASE"/>
    <property type="match status" value="1"/>
</dbReference>
<dbReference type="GO" id="GO:0008800">
    <property type="term" value="F:beta-lactamase activity"/>
    <property type="evidence" value="ECO:0007669"/>
    <property type="project" value="InterPro"/>
</dbReference>
<feature type="domain" description="Beta-lactamase class A catalytic" evidence="1">
    <location>
        <begin position="100"/>
        <end position="284"/>
    </location>
</feature>
<protein>
    <submittedName>
        <fullName evidence="2">Serine hydrolase</fullName>
    </submittedName>
</protein>
<organism evidence="2 3">
    <name type="scientific">Phormidium tenue NIES-30</name>
    <dbReference type="NCBI Taxonomy" id="549789"/>
    <lineage>
        <taxon>Bacteria</taxon>
        <taxon>Bacillati</taxon>
        <taxon>Cyanobacteriota</taxon>
        <taxon>Cyanophyceae</taxon>
        <taxon>Oscillatoriophycideae</taxon>
        <taxon>Oscillatoriales</taxon>
        <taxon>Oscillatoriaceae</taxon>
        <taxon>Phormidium</taxon>
    </lineage>
</organism>
<keyword evidence="3" id="KW-1185">Reference proteome</keyword>
<evidence type="ECO:0000313" key="3">
    <source>
        <dbReference type="Proteomes" id="UP000185557"/>
    </source>
</evidence>
<dbReference type="Proteomes" id="UP000185557">
    <property type="component" value="Unassembled WGS sequence"/>
</dbReference>
<dbReference type="GO" id="GO:0046677">
    <property type="term" value="P:response to antibiotic"/>
    <property type="evidence" value="ECO:0007669"/>
    <property type="project" value="InterPro"/>
</dbReference>
<name>A0A1U7JAH8_9CYAN</name>
<dbReference type="GO" id="GO:0030655">
    <property type="term" value="P:beta-lactam antibiotic catabolic process"/>
    <property type="evidence" value="ECO:0007669"/>
    <property type="project" value="InterPro"/>
</dbReference>
<evidence type="ECO:0000259" key="1">
    <source>
        <dbReference type="Pfam" id="PF13354"/>
    </source>
</evidence>
<dbReference type="SUPFAM" id="SSF56601">
    <property type="entry name" value="beta-lactamase/transpeptidase-like"/>
    <property type="match status" value="1"/>
</dbReference>
<dbReference type="PANTHER" id="PTHR35333:SF3">
    <property type="entry name" value="BETA-LACTAMASE-TYPE TRANSPEPTIDASE FOLD CONTAINING PROTEIN"/>
    <property type="match status" value="1"/>
</dbReference>
<proteinExistence type="predicted"/>
<comment type="caution">
    <text evidence="2">The sequence shown here is derived from an EMBL/GenBank/DDBJ whole genome shotgun (WGS) entry which is preliminary data.</text>
</comment>
<dbReference type="InterPro" id="IPR012338">
    <property type="entry name" value="Beta-lactam/transpept-like"/>
</dbReference>
<dbReference type="RefSeq" id="WP_073606528.1">
    <property type="nucleotide sequence ID" value="NZ_MRCG01000001.1"/>
</dbReference>